<keyword evidence="4" id="KW-0677">Repeat</keyword>
<evidence type="ECO:0000256" key="3">
    <source>
        <dbReference type="ARBA" id="ARBA00022723"/>
    </source>
</evidence>
<keyword evidence="3" id="KW-0479">Metal-binding</keyword>
<evidence type="ECO:0000256" key="10">
    <source>
        <dbReference type="ARBA" id="ARBA00023242"/>
    </source>
</evidence>
<gene>
    <name evidence="14" type="primary">LOC103511277</name>
</gene>
<proteinExistence type="inferred from homology"/>
<dbReference type="FunFam" id="3.30.160.60:FF:000145">
    <property type="entry name" value="Zinc finger protein 574"/>
    <property type="match status" value="1"/>
</dbReference>
<evidence type="ECO:0000259" key="12">
    <source>
        <dbReference type="PROSITE" id="PS50157"/>
    </source>
</evidence>
<dbReference type="GO" id="GO:0008270">
    <property type="term" value="F:zinc ion binding"/>
    <property type="evidence" value="ECO:0007669"/>
    <property type="project" value="UniProtKB-KW"/>
</dbReference>
<evidence type="ECO:0000256" key="7">
    <source>
        <dbReference type="ARBA" id="ARBA00023015"/>
    </source>
</evidence>
<keyword evidence="10" id="KW-0539">Nucleus</keyword>
<feature type="domain" description="C2H2-type" evidence="12">
    <location>
        <begin position="86"/>
        <end position="113"/>
    </location>
</feature>
<keyword evidence="7" id="KW-0805">Transcription regulation</keyword>
<evidence type="ECO:0000256" key="8">
    <source>
        <dbReference type="ARBA" id="ARBA00023125"/>
    </source>
</evidence>
<evidence type="ECO:0000256" key="1">
    <source>
        <dbReference type="ARBA" id="ARBA00004123"/>
    </source>
</evidence>
<feature type="domain" description="C2H2-type" evidence="12">
    <location>
        <begin position="23"/>
        <end position="55"/>
    </location>
</feature>
<keyword evidence="9" id="KW-0804">Transcription</keyword>
<dbReference type="GO" id="GO:0005634">
    <property type="term" value="C:nucleus"/>
    <property type="evidence" value="ECO:0007669"/>
    <property type="project" value="UniProtKB-SubCell"/>
</dbReference>
<evidence type="ECO:0000256" key="2">
    <source>
        <dbReference type="ARBA" id="ARBA00006991"/>
    </source>
</evidence>
<dbReference type="PANTHER" id="PTHR24394:SF29">
    <property type="entry name" value="MYONEURIN"/>
    <property type="match status" value="1"/>
</dbReference>
<evidence type="ECO:0000256" key="9">
    <source>
        <dbReference type="ARBA" id="ARBA00023163"/>
    </source>
</evidence>
<feature type="domain" description="C2H2-type" evidence="12">
    <location>
        <begin position="840"/>
        <end position="863"/>
    </location>
</feature>
<feature type="domain" description="C2H2-type" evidence="12">
    <location>
        <begin position="399"/>
        <end position="426"/>
    </location>
</feature>
<feature type="domain" description="C2H2-type" evidence="12">
    <location>
        <begin position="590"/>
        <end position="617"/>
    </location>
</feature>
<keyword evidence="6" id="KW-0862">Zinc</keyword>
<dbReference type="GeneID" id="103511277"/>
<dbReference type="PROSITE" id="PS00028">
    <property type="entry name" value="ZINC_FINGER_C2H2_1"/>
    <property type="match status" value="11"/>
</dbReference>
<dbReference type="SUPFAM" id="SSF57667">
    <property type="entry name" value="beta-beta-alpha zinc fingers"/>
    <property type="match status" value="6"/>
</dbReference>
<dbReference type="PANTHER" id="PTHR24394">
    <property type="entry name" value="ZINC FINGER PROTEIN"/>
    <property type="match status" value="1"/>
</dbReference>
<reference evidence="14" key="1">
    <citation type="submission" date="2025-08" db="UniProtKB">
        <authorList>
            <consortium name="RefSeq"/>
        </authorList>
    </citation>
    <scope>IDENTIFICATION</scope>
</reference>
<feature type="domain" description="C2H2-type" evidence="12">
    <location>
        <begin position="170"/>
        <end position="198"/>
    </location>
</feature>
<comment type="similarity">
    <text evidence="2">Belongs to the krueppel C2H2-type zinc-finger protein family.</text>
</comment>
<feature type="domain" description="C2H2-type" evidence="12">
    <location>
        <begin position="457"/>
        <end position="484"/>
    </location>
</feature>
<evidence type="ECO:0000256" key="11">
    <source>
        <dbReference type="PROSITE-ProRule" id="PRU00042"/>
    </source>
</evidence>
<accession>A0A3Q0IXB5</accession>
<evidence type="ECO:0000256" key="4">
    <source>
        <dbReference type="ARBA" id="ARBA00022737"/>
    </source>
</evidence>
<dbReference type="InterPro" id="IPR008598">
    <property type="entry name" value="Di19_Zn-bd"/>
</dbReference>
<keyword evidence="5 11" id="KW-0863">Zinc-finger</keyword>
<dbReference type="STRING" id="121845.A0A3Q0IXB5"/>
<keyword evidence="8" id="KW-0238">DNA-binding</keyword>
<sequence>MHLNASTGPLSKKVCEIPKTKQVHCDLCGKKFNNAKQLDGHKNACSLFLHKDTDGEETENYMLTARTMKDTIKSTRKSSCTTSDSYTCHFCGKTFGLKGSIYNHITQHHLKRPVQKSICGLCGASVIDMKAHLFVHSRERPFSCEVCGSTFKKANHLKTHCLVHTGERPHVCPVCDKAFTQRGDMYRHAEHVHKYKVPRKNVSAVSGVKVDSSMSKLSNQKNATEIENYMYRHAEHVHKYKVPRKNVSAVSGVKVDSSMSKLPNQKNATEIENMIEEYTTRDMESSILRLNETNTEDFILQDTIQYDVQEHVAVIVKTDQEEYKVEFMNDRQVSGHRVNCAFFVLKPEEAKLTGELTATTPDKESFVIMPKLKKKKKEDKIGTVRQSKLGKINGDEPPFACPQCGKLYNKKSSLYMHLSTKHGKRSEPTVCEACGKHVINIRNHMRQVHLYPEVRPHMCDLCGARFKKSSALLQHRPIHTGERHICPVCGRGFTQRGAMKKHVSTLHHLVLPNKSDEPPTQLLQLVRHISWYHPETCDALDPSERRGKLFTCYICTYSNVDKKQLYHQHLREAHNENASSRPKGKLLQLYTCNVCGKLFKSKYLLKTHSWTHSTNEKQFRCDVPDCNAKFKLVKYLDKHRHSAHWNLNGGQSEIHLEQATAICKHCTETSTASNGECPTNYSSCGKTFLPIKEEFAESSAHCHPNISVETSNSDTCSKLVKTSNSGTRSRKSVKTNGDTWFEQTETTCDLCSKIFPSNDLLRKHKASVHRVKSGKKYDRDYFRRLQPKMCPQCGKSVKNLANHLKLHSGEKFQCSHCAKAFGRVDYLKIHLRIHTGERPYVCYLCGLGFKQHGDMNKHIRAVHKLDPVIRKD</sequence>
<feature type="domain" description="C2H2-type" evidence="12">
    <location>
        <begin position="484"/>
        <end position="512"/>
    </location>
</feature>
<dbReference type="InterPro" id="IPR013087">
    <property type="entry name" value="Znf_C2H2_type"/>
</dbReference>
<dbReference type="AlphaFoldDB" id="A0A3Q0IXB5"/>
<evidence type="ECO:0000313" key="13">
    <source>
        <dbReference type="Proteomes" id="UP000079169"/>
    </source>
</evidence>
<dbReference type="RefSeq" id="XP_026680886.1">
    <property type="nucleotide sequence ID" value="XM_026825085.1"/>
</dbReference>
<dbReference type="PROSITE" id="PS50157">
    <property type="entry name" value="ZINC_FINGER_C2H2_2"/>
    <property type="match status" value="11"/>
</dbReference>
<organism evidence="13 14">
    <name type="scientific">Diaphorina citri</name>
    <name type="common">Asian citrus psyllid</name>
    <dbReference type="NCBI Taxonomy" id="121845"/>
    <lineage>
        <taxon>Eukaryota</taxon>
        <taxon>Metazoa</taxon>
        <taxon>Ecdysozoa</taxon>
        <taxon>Arthropoda</taxon>
        <taxon>Hexapoda</taxon>
        <taxon>Insecta</taxon>
        <taxon>Pterygota</taxon>
        <taxon>Neoptera</taxon>
        <taxon>Paraneoptera</taxon>
        <taxon>Hemiptera</taxon>
        <taxon>Sternorrhyncha</taxon>
        <taxon>Psylloidea</taxon>
        <taxon>Psyllidae</taxon>
        <taxon>Diaphorininae</taxon>
        <taxon>Diaphorina</taxon>
    </lineage>
</organism>
<keyword evidence="13" id="KW-1185">Reference proteome</keyword>
<protein>
    <submittedName>
        <fullName evidence="14">Zinc finger protein 91</fullName>
    </submittedName>
</protein>
<dbReference type="SMART" id="SM00355">
    <property type="entry name" value="ZnF_C2H2"/>
    <property type="match status" value="16"/>
</dbReference>
<evidence type="ECO:0000256" key="5">
    <source>
        <dbReference type="ARBA" id="ARBA00022771"/>
    </source>
</evidence>
<comment type="subcellular location">
    <subcellularLocation>
        <location evidence="1">Nucleus</location>
    </subcellularLocation>
</comment>
<dbReference type="FunFam" id="3.30.160.60:FF:001370">
    <property type="entry name" value="Zinc finger protein"/>
    <property type="match status" value="1"/>
</dbReference>
<dbReference type="Proteomes" id="UP000079169">
    <property type="component" value="Unplaced"/>
</dbReference>
<feature type="domain" description="C2H2-type" evidence="12">
    <location>
        <begin position="142"/>
        <end position="169"/>
    </location>
</feature>
<dbReference type="Pfam" id="PF05605">
    <property type="entry name" value="zf-Di19"/>
    <property type="match status" value="1"/>
</dbReference>
<dbReference type="Gene3D" id="3.30.160.60">
    <property type="entry name" value="Classic Zinc Finger"/>
    <property type="match status" value="9"/>
</dbReference>
<name>A0A3Q0IXB5_DIACI</name>
<evidence type="ECO:0000313" key="14">
    <source>
        <dbReference type="RefSeq" id="XP_026680886.1"/>
    </source>
</evidence>
<dbReference type="FunFam" id="3.30.160.60:FF:000446">
    <property type="entry name" value="Zinc finger protein"/>
    <property type="match status" value="1"/>
</dbReference>
<dbReference type="GO" id="GO:0000981">
    <property type="term" value="F:DNA-binding transcription factor activity, RNA polymerase II-specific"/>
    <property type="evidence" value="ECO:0007669"/>
    <property type="project" value="TreeGrafter"/>
</dbReference>
<dbReference type="Pfam" id="PF00096">
    <property type="entry name" value="zf-C2H2"/>
    <property type="match status" value="6"/>
</dbReference>
<dbReference type="GO" id="GO:0003690">
    <property type="term" value="F:double-stranded DNA binding"/>
    <property type="evidence" value="ECO:0007669"/>
    <property type="project" value="UniProtKB-ARBA"/>
</dbReference>
<dbReference type="PaxDb" id="121845-A0A3Q0IXB5"/>
<feature type="domain" description="C2H2-type" evidence="12">
    <location>
        <begin position="812"/>
        <end position="839"/>
    </location>
</feature>
<dbReference type="KEGG" id="dci:103511277"/>
<evidence type="ECO:0000256" key="6">
    <source>
        <dbReference type="ARBA" id="ARBA00022833"/>
    </source>
</evidence>
<feature type="domain" description="C2H2-type" evidence="12">
    <location>
        <begin position="746"/>
        <end position="774"/>
    </location>
</feature>
<dbReference type="InterPro" id="IPR036236">
    <property type="entry name" value="Znf_C2H2_sf"/>
</dbReference>
<dbReference type="FunFam" id="3.30.160.60:FF:002343">
    <property type="entry name" value="Zinc finger protein 33A"/>
    <property type="match status" value="1"/>
</dbReference>